<name>A0A239CPL1_9BACT</name>
<organism evidence="3 4">
    <name type="scientific">Belliella buryatensis</name>
    <dbReference type="NCBI Taxonomy" id="1500549"/>
    <lineage>
        <taxon>Bacteria</taxon>
        <taxon>Pseudomonadati</taxon>
        <taxon>Bacteroidota</taxon>
        <taxon>Cytophagia</taxon>
        <taxon>Cytophagales</taxon>
        <taxon>Cyclobacteriaceae</taxon>
        <taxon>Belliella</taxon>
    </lineage>
</organism>
<feature type="transmembrane region" description="Helical" evidence="1">
    <location>
        <begin position="70"/>
        <end position="93"/>
    </location>
</feature>
<feature type="transmembrane region" description="Helical" evidence="1">
    <location>
        <begin position="113"/>
        <end position="132"/>
    </location>
</feature>
<dbReference type="GO" id="GO:0000155">
    <property type="term" value="F:phosphorelay sensor kinase activity"/>
    <property type="evidence" value="ECO:0007669"/>
    <property type="project" value="InterPro"/>
</dbReference>
<protein>
    <submittedName>
        <fullName evidence="3">Histidine kinase</fullName>
    </submittedName>
</protein>
<keyword evidence="3" id="KW-0418">Kinase</keyword>
<dbReference type="Pfam" id="PF06580">
    <property type="entry name" value="His_kinase"/>
    <property type="match status" value="1"/>
</dbReference>
<proteinExistence type="predicted"/>
<dbReference type="OrthoDB" id="927174at2"/>
<keyword evidence="3" id="KW-0808">Transferase</keyword>
<keyword evidence="1" id="KW-1133">Transmembrane helix</keyword>
<dbReference type="InterPro" id="IPR050640">
    <property type="entry name" value="Bact_2-comp_sensor_kinase"/>
</dbReference>
<evidence type="ECO:0000313" key="4">
    <source>
        <dbReference type="Proteomes" id="UP000198480"/>
    </source>
</evidence>
<evidence type="ECO:0000313" key="3">
    <source>
        <dbReference type="EMBL" id="SNS21698.1"/>
    </source>
</evidence>
<evidence type="ECO:0000259" key="2">
    <source>
        <dbReference type="Pfam" id="PF06580"/>
    </source>
</evidence>
<evidence type="ECO:0000256" key="1">
    <source>
        <dbReference type="SAM" id="Phobius"/>
    </source>
</evidence>
<reference evidence="4" key="1">
    <citation type="submission" date="2017-06" db="EMBL/GenBank/DDBJ databases">
        <authorList>
            <person name="Varghese N."/>
            <person name="Submissions S."/>
        </authorList>
    </citation>
    <scope>NUCLEOTIDE SEQUENCE [LARGE SCALE GENOMIC DNA]</scope>
    <source>
        <strain evidence="4">5C</strain>
    </source>
</reference>
<keyword evidence="4" id="KW-1185">Reference proteome</keyword>
<dbReference type="AlphaFoldDB" id="A0A239CPL1"/>
<dbReference type="PANTHER" id="PTHR34220:SF7">
    <property type="entry name" value="SENSOR HISTIDINE KINASE YPDA"/>
    <property type="match status" value="1"/>
</dbReference>
<accession>A0A239CPL1</accession>
<dbReference type="Proteomes" id="UP000198480">
    <property type="component" value="Unassembled WGS sequence"/>
</dbReference>
<dbReference type="InterPro" id="IPR010559">
    <property type="entry name" value="Sig_transdc_His_kin_internal"/>
</dbReference>
<keyword evidence="1" id="KW-0472">Membrane</keyword>
<keyword evidence="1" id="KW-0812">Transmembrane</keyword>
<dbReference type="GO" id="GO:0016020">
    <property type="term" value="C:membrane"/>
    <property type="evidence" value="ECO:0007669"/>
    <property type="project" value="InterPro"/>
</dbReference>
<feature type="transmembrane region" description="Helical" evidence="1">
    <location>
        <begin position="40"/>
        <end position="58"/>
    </location>
</feature>
<dbReference type="EMBL" id="FZOK01000005">
    <property type="protein sequence ID" value="SNS21698.1"/>
    <property type="molecule type" value="Genomic_DNA"/>
</dbReference>
<dbReference type="RefSeq" id="WP_089239270.1">
    <property type="nucleotide sequence ID" value="NZ_FZOK01000005.1"/>
</dbReference>
<dbReference type="PANTHER" id="PTHR34220">
    <property type="entry name" value="SENSOR HISTIDINE KINASE YPDA"/>
    <property type="match status" value="1"/>
</dbReference>
<gene>
    <name evidence="3" type="ORF">SAMN06295967_105147</name>
</gene>
<feature type="domain" description="Signal transduction histidine kinase internal region" evidence="2">
    <location>
        <begin position="153"/>
        <end position="231"/>
    </location>
</feature>
<sequence>MFNGPYKFLFPGLLAIYSFINIKVLDGDRLYQADLPLDKLFYIIFILCYAVWFVNSFIEKYKTNIKIKIQPLLLQFGLSIIGVFFISLSSILITEAALGEPFSYSFQNLLLTSGFAFRINLFLNCVNAIIYFSNRYREKAVEAEKLHSLNIEAQLVSLNSQVNPHFFFNNLSTISSLIHEDPKLADEYLQKLSIIYRHILSTRDKELIPLKEELTFLDNYISLLSIRFQKSLKFSKNISEDCKDLFLPPSVLQLLVENVVKHNYFTEKEPLTVSITSDCELIKIHNKKQKKDVVEYSSGIGLQNISERYSFLDKKIIINDEKDYFQISLPLIHEDSNSRRRATYTE</sequence>